<dbReference type="EMBL" id="CABFOC020000007">
    <property type="protein sequence ID" value="CAH0044890.1"/>
    <property type="molecule type" value="Genomic_DNA"/>
</dbReference>
<organism evidence="2 3">
    <name type="scientific">Clonostachys solani</name>
    <dbReference type="NCBI Taxonomy" id="160281"/>
    <lineage>
        <taxon>Eukaryota</taxon>
        <taxon>Fungi</taxon>
        <taxon>Dikarya</taxon>
        <taxon>Ascomycota</taxon>
        <taxon>Pezizomycotina</taxon>
        <taxon>Sordariomycetes</taxon>
        <taxon>Hypocreomycetidae</taxon>
        <taxon>Hypocreales</taxon>
        <taxon>Bionectriaceae</taxon>
        <taxon>Clonostachys</taxon>
    </lineage>
</organism>
<reference evidence="2 3" key="2">
    <citation type="submission" date="2021-10" db="EMBL/GenBank/DDBJ databases">
        <authorList>
            <person name="Piombo E."/>
        </authorList>
    </citation>
    <scope>NUCLEOTIDE SEQUENCE [LARGE SCALE GENOMIC DNA]</scope>
</reference>
<feature type="region of interest" description="Disordered" evidence="1">
    <location>
        <begin position="366"/>
        <end position="406"/>
    </location>
</feature>
<accession>A0A9N9W7E2</accession>
<evidence type="ECO:0000313" key="2">
    <source>
        <dbReference type="EMBL" id="CAH0044890.1"/>
    </source>
</evidence>
<evidence type="ECO:0000256" key="1">
    <source>
        <dbReference type="SAM" id="MobiDB-lite"/>
    </source>
</evidence>
<feature type="compositionally biased region" description="Basic and acidic residues" evidence="1">
    <location>
        <begin position="366"/>
        <end position="375"/>
    </location>
</feature>
<reference evidence="3" key="1">
    <citation type="submission" date="2019-06" db="EMBL/GenBank/DDBJ databases">
        <authorList>
            <person name="Broberg M."/>
        </authorList>
    </citation>
    <scope>NUCLEOTIDE SEQUENCE [LARGE SCALE GENOMIC DNA]</scope>
</reference>
<feature type="region of interest" description="Disordered" evidence="1">
    <location>
        <begin position="78"/>
        <end position="97"/>
    </location>
</feature>
<dbReference type="AlphaFoldDB" id="A0A9N9W7E2"/>
<sequence>MPKDDLMASVFGQENSQYKNDCAVGKTIHELAHMFAVTEQERSKLLRFARAGGPDLTDLRGYYIKTGEPSYYLDYEESTSEMGIPEKPPRRPSGASKPDFLRKCIRYNIYPRTHTTPKRNYSPRPQNIDSILEMLRPKPGDHLVGDAEFKNFESAAAHATSQAYVMGHLVTMLLGGRGFKSMENVPFLNLDSMTDGELSAPQPDLCDGVQPETVEDSVRDDLETIIAPSEESESPLVTNFFLQAEGPQGTINVAQKQVTLDGAYGSRMMHALQNFGKGTPEYDENAYTFSATYIEGILSLFAHHVAAPTIHTKGHPGYHITLLRGFVLHDELAFADGIYALRALRQLARTYREEFIEIANERADNMPRLQEEHEPTVQPAAEADAGRDRTNEMPSRSGGDDDNEGD</sequence>
<dbReference type="Proteomes" id="UP000775872">
    <property type="component" value="Unassembled WGS sequence"/>
</dbReference>
<gene>
    <name evidence="2" type="ORF">CSOL1703_00010630</name>
</gene>
<evidence type="ECO:0000313" key="3">
    <source>
        <dbReference type="Proteomes" id="UP000775872"/>
    </source>
</evidence>
<dbReference type="OrthoDB" id="5336565at2759"/>
<name>A0A9N9W7E2_9HYPO</name>
<keyword evidence="3" id="KW-1185">Reference proteome</keyword>
<protein>
    <submittedName>
        <fullName evidence="2">Uncharacterized protein</fullName>
    </submittedName>
</protein>
<comment type="caution">
    <text evidence="2">The sequence shown here is derived from an EMBL/GenBank/DDBJ whole genome shotgun (WGS) entry which is preliminary data.</text>
</comment>
<proteinExistence type="predicted"/>